<organism evidence="1 2">
    <name type="scientific">Ancylostoma duodenale</name>
    <dbReference type="NCBI Taxonomy" id="51022"/>
    <lineage>
        <taxon>Eukaryota</taxon>
        <taxon>Metazoa</taxon>
        <taxon>Ecdysozoa</taxon>
        <taxon>Nematoda</taxon>
        <taxon>Chromadorea</taxon>
        <taxon>Rhabditida</taxon>
        <taxon>Rhabditina</taxon>
        <taxon>Rhabditomorpha</taxon>
        <taxon>Strongyloidea</taxon>
        <taxon>Ancylostomatidae</taxon>
        <taxon>Ancylostomatinae</taxon>
        <taxon>Ancylostoma</taxon>
    </lineage>
</organism>
<evidence type="ECO:0000313" key="2">
    <source>
        <dbReference type="Proteomes" id="UP000054047"/>
    </source>
</evidence>
<reference evidence="1 2" key="1">
    <citation type="submission" date="2013-12" db="EMBL/GenBank/DDBJ databases">
        <title>Draft genome of the parsitic nematode Ancylostoma duodenale.</title>
        <authorList>
            <person name="Mitreva M."/>
        </authorList>
    </citation>
    <scope>NUCLEOTIDE SEQUENCE [LARGE SCALE GENOMIC DNA]</scope>
    <source>
        <strain evidence="1 2">Zhejiang</strain>
    </source>
</reference>
<feature type="non-terminal residue" evidence="1">
    <location>
        <position position="195"/>
    </location>
</feature>
<dbReference type="AlphaFoldDB" id="A0A0C2FNZ5"/>
<protein>
    <submittedName>
        <fullName evidence="1">Uncharacterized protein</fullName>
    </submittedName>
</protein>
<sequence length="195" mass="22676">MSQEIGAGARNLTNIIQISWKFMEIYHNQEWARDARYTSFWAHYSAVEKWRTDHARMAEVACRVARNKKKPNQRRRTAPHYVNTTTARRPKRVSVNIEAEMEVLSEQNVVHRQASGAAEKAEKQRLEAEQRGTEEEHWIRLNDDDYVLADKIGVYGIEKRTFAAPDEASKIQSRRENARKMYGSAAERILAMETL</sequence>
<name>A0A0C2FNZ5_9BILA</name>
<dbReference type="EMBL" id="KN768894">
    <property type="protein sequence ID" value="KIH46586.1"/>
    <property type="molecule type" value="Genomic_DNA"/>
</dbReference>
<dbReference type="OrthoDB" id="5989213at2759"/>
<accession>A0A0C2FNZ5</accession>
<dbReference type="Proteomes" id="UP000054047">
    <property type="component" value="Unassembled WGS sequence"/>
</dbReference>
<proteinExistence type="predicted"/>
<keyword evidence="2" id="KW-1185">Reference proteome</keyword>
<evidence type="ECO:0000313" key="1">
    <source>
        <dbReference type="EMBL" id="KIH46586.1"/>
    </source>
</evidence>
<gene>
    <name evidence="1" type="ORF">ANCDUO_23360</name>
</gene>